<feature type="region of interest" description="Disordered" evidence="1">
    <location>
        <begin position="109"/>
        <end position="190"/>
    </location>
</feature>
<sequence>MNRQHAVFLAGGLALFTAIVHLLFGVLDLLDWAVNGGSVSIMPFAFVAFSLVVFLLIYTYSKGLLREAQAYATGAFVMFLPIVGYADWHAAGYTESALNLDEYGLGHEHDHDHNGDGHDHNGDDDHAHGDDDHSHDHNGDDDHSHNGDDDHSHDHNGDDEHAHGDDHDHNGDDDHAHGDDDHSHDHDHDGGVIEVTVDHLRDDVIALTTKLAELGAGLLFTGLALTER</sequence>
<accession>A0A1H6FY67</accession>
<evidence type="ECO:0000313" key="3">
    <source>
        <dbReference type="EMBL" id="SEH15736.1"/>
    </source>
</evidence>
<keyword evidence="2" id="KW-0472">Membrane</keyword>
<dbReference type="EMBL" id="FNWL01000002">
    <property type="protein sequence ID" value="SEH15736.1"/>
    <property type="molecule type" value="Genomic_DNA"/>
</dbReference>
<keyword evidence="4" id="KW-1185">Reference proteome</keyword>
<keyword evidence="2" id="KW-1133">Transmembrane helix</keyword>
<dbReference type="Proteomes" id="UP000199112">
    <property type="component" value="Unassembled WGS sequence"/>
</dbReference>
<feature type="transmembrane region" description="Helical" evidence="2">
    <location>
        <begin position="70"/>
        <end position="88"/>
    </location>
</feature>
<keyword evidence="2" id="KW-0812">Transmembrane</keyword>
<feature type="transmembrane region" description="Helical" evidence="2">
    <location>
        <begin position="7"/>
        <end position="27"/>
    </location>
</feature>
<evidence type="ECO:0000256" key="1">
    <source>
        <dbReference type="SAM" id="MobiDB-lite"/>
    </source>
</evidence>
<dbReference type="AlphaFoldDB" id="A0A1H6FY67"/>
<gene>
    <name evidence="3" type="ORF">SAMN04487967_2217</name>
</gene>
<dbReference type="RefSeq" id="WP_245726713.1">
    <property type="nucleotide sequence ID" value="NZ_FNWL01000002.1"/>
</dbReference>
<proteinExistence type="predicted"/>
<name>A0A1H6FY67_9EURY</name>
<feature type="transmembrane region" description="Helical" evidence="2">
    <location>
        <begin position="39"/>
        <end position="58"/>
    </location>
</feature>
<evidence type="ECO:0000256" key="2">
    <source>
        <dbReference type="SAM" id="Phobius"/>
    </source>
</evidence>
<organism evidence="3 4">
    <name type="scientific">Natronorubrum sediminis</name>
    <dbReference type="NCBI Taxonomy" id="640943"/>
    <lineage>
        <taxon>Archaea</taxon>
        <taxon>Methanobacteriati</taxon>
        <taxon>Methanobacteriota</taxon>
        <taxon>Stenosarchaea group</taxon>
        <taxon>Halobacteria</taxon>
        <taxon>Halobacteriales</taxon>
        <taxon>Natrialbaceae</taxon>
        <taxon>Natronorubrum</taxon>
    </lineage>
</organism>
<evidence type="ECO:0000313" key="4">
    <source>
        <dbReference type="Proteomes" id="UP000199112"/>
    </source>
</evidence>
<protein>
    <submittedName>
        <fullName evidence="3">Uncharacterized protein</fullName>
    </submittedName>
</protein>
<reference evidence="4" key="1">
    <citation type="submission" date="2016-10" db="EMBL/GenBank/DDBJ databases">
        <authorList>
            <person name="Varghese N."/>
            <person name="Submissions S."/>
        </authorList>
    </citation>
    <scope>NUCLEOTIDE SEQUENCE [LARGE SCALE GENOMIC DNA]</scope>
    <source>
        <strain evidence="4">CGMCC 1.8981</strain>
    </source>
</reference>